<reference evidence="2" key="1">
    <citation type="journal article" date="2015" name="Nature">
        <title>Complex archaea that bridge the gap between prokaryotes and eukaryotes.</title>
        <authorList>
            <person name="Spang A."/>
            <person name="Saw J.H."/>
            <person name="Jorgensen S.L."/>
            <person name="Zaremba-Niedzwiedzka K."/>
            <person name="Martijn J."/>
            <person name="Lind A.E."/>
            <person name="van Eijk R."/>
            <person name="Schleper C."/>
            <person name="Guy L."/>
            <person name="Ettema T.J."/>
        </authorList>
    </citation>
    <scope>NUCLEOTIDE SEQUENCE</scope>
</reference>
<dbReference type="AlphaFoldDB" id="A0A0F9CF13"/>
<dbReference type="InterPro" id="IPR001926">
    <property type="entry name" value="TrpB-like_PALP"/>
</dbReference>
<evidence type="ECO:0000259" key="1">
    <source>
        <dbReference type="Pfam" id="PF00291"/>
    </source>
</evidence>
<proteinExistence type="predicted"/>
<protein>
    <recommendedName>
        <fullName evidence="1">Tryptophan synthase beta chain-like PALP domain-containing protein</fullName>
    </recommendedName>
</protein>
<dbReference type="EMBL" id="LAZR01036374">
    <property type="protein sequence ID" value="KKL25017.1"/>
    <property type="molecule type" value="Genomic_DNA"/>
</dbReference>
<evidence type="ECO:0000313" key="2">
    <source>
        <dbReference type="EMBL" id="KKL25017.1"/>
    </source>
</evidence>
<sequence length="84" mass="9148">MPQVLDLELVDEIVQVNDEQAIDWANRAAKEEGLFVGISSGAALKAVDIVAARSENAGRTIVVILPDFGERYLSSPLFDYLGEQ</sequence>
<gene>
    <name evidence="2" type="ORF">LCGC14_2409500</name>
</gene>
<organism evidence="2">
    <name type="scientific">marine sediment metagenome</name>
    <dbReference type="NCBI Taxonomy" id="412755"/>
    <lineage>
        <taxon>unclassified sequences</taxon>
        <taxon>metagenomes</taxon>
        <taxon>ecological metagenomes</taxon>
    </lineage>
</organism>
<dbReference type="Pfam" id="PF00291">
    <property type="entry name" value="PALP"/>
    <property type="match status" value="1"/>
</dbReference>
<dbReference type="InterPro" id="IPR036052">
    <property type="entry name" value="TrpB-like_PALP_sf"/>
</dbReference>
<dbReference type="PANTHER" id="PTHR10314">
    <property type="entry name" value="CYSTATHIONINE BETA-SYNTHASE"/>
    <property type="match status" value="1"/>
</dbReference>
<name>A0A0F9CF13_9ZZZZ</name>
<accession>A0A0F9CF13</accession>
<dbReference type="SUPFAM" id="SSF53686">
    <property type="entry name" value="Tryptophan synthase beta subunit-like PLP-dependent enzymes"/>
    <property type="match status" value="1"/>
</dbReference>
<feature type="domain" description="Tryptophan synthase beta chain-like PALP" evidence="1">
    <location>
        <begin position="8"/>
        <end position="67"/>
    </location>
</feature>
<comment type="caution">
    <text evidence="2">The sequence shown here is derived from an EMBL/GenBank/DDBJ whole genome shotgun (WGS) entry which is preliminary data.</text>
</comment>
<dbReference type="InterPro" id="IPR050214">
    <property type="entry name" value="Cys_Synth/Cystath_Beta-Synth"/>
</dbReference>
<dbReference type="Gene3D" id="3.40.50.1100">
    <property type="match status" value="1"/>
</dbReference>